<organism evidence="1 2">
    <name type="scientific">Brassica campestris</name>
    <name type="common">Field mustard</name>
    <dbReference type="NCBI Taxonomy" id="3711"/>
    <lineage>
        <taxon>Eukaryota</taxon>
        <taxon>Viridiplantae</taxon>
        <taxon>Streptophyta</taxon>
        <taxon>Embryophyta</taxon>
        <taxon>Tracheophyta</taxon>
        <taxon>Spermatophyta</taxon>
        <taxon>Magnoliopsida</taxon>
        <taxon>eudicotyledons</taxon>
        <taxon>Gunneridae</taxon>
        <taxon>Pentapetalae</taxon>
        <taxon>rosids</taxon>
        <taxon>malvids</taxon>
        <taxon>Brassicales</taxon>
        <taxon>Brassicaceae</taxon>
        <taxon>Brassiceae</taxon>
        <taxon>Brassica</taxon>
    </lineage>
</organism>
<dbReference type="EMBL" id="CM010630">
    <property type="protein sequence ID" value="RID71948.1"/>
    <property type="molecule type" value="Genomic_DNA"/>
</dbReference>
<proteinExistence type="predicted"/>
<protein>
    <submittedName>
        <fullName evidence="1">Uncharacterized protein</fullName>
    </submittedName>
</protein>
<sequence length="46" mass="5426">MVGKLLKIEDESRVMASNFVMFVDIYNIYVSNHFTCYPILFMFISV</sequence>
<reference evidence="1 2" key="1">
    <citation type="submission" date="2018-06" db="EMBL/GenBank/DDBJ databases">
        <title>WGS assembly of Brassica rapa FPsc.</title>
        <authorList>
            <person name="Bowman J."/>
            <person name="Kohchi T."/>
            <person name="Yamato K."/>
            <person name="Jenkins J."/>
            <person name="Shu S."/>
            <person name="Ishizaki K."/>
            <person name="Yamaoka S."/>
            <person name="Nishihama R."/>
            <person name="Nakamura Y."/>
            <person name="Berger F."/>
            <person name="Adam C."/>
            <person name="Aki S."/>
            <person name="Althoff F."/>
            <person name="Araki T."/>
            <person name="Arteaga-Vazquez M."/>
            <person name="Balasubrmanian S."/>
            <person name="Bauer D."/>
            <person name="Boehm C."/>
            <person name="Briginshaw L."/>
            <person name="Caballero-Perez J."/>
            <person name="Catarino B."/>
            <person name="Chen F."/>
            <person name="Chiyoda S."/>
            <person name="Chovatia M."/>
            <person name="Davies K."/>
            <person name="Delmans M."/>
            <person name="Demura T."/>
            <person name="Dierschke T."/>
            <person name="Dolan L."/>
            <person name="Dorantes-Acosta A."/>
            <person name="Eklund D."/>
            <person name="Florent S."/>
            <person name="Flores-Sandoval E."/>
            <person name="Fujiyama A."/>
            <person name="Fukuzawa H."/>
            <person name="Galik B."/>
            <person name="Grimanelli D."/>
            <person name="Grimwood J."/>
            <person name="Grossniklaus U."/>
            <person name="Hamada T."/>
            <person name="Haseloff J."/>
            <person name="Hetherington A."/>
            <person name="Higo A."/>
            <person name="Hirakawa Y."/>
            <person name="Hundley H."/>
            <person name="Ikeda Y."/>
            <person name="Inoue K."/>
            <person name="Inoue S."/>
            <person name="Ishida S."/>
            <person name="Jia Q."/>
            <person name="Kakita M."/>
            <person name="Kanazawa T."/>
            <person name="Kawai Y."/>
            <person name="Kawashima T."/>
            <person name="Kennedy M."/>
            <person name="Kinose K."/>
            <person name="Kinoshita T."/>
            <person name="Kohara Y."/>
            <person name="Koide E."/>
            <person name="Komatsu K."/>
            <person name="Kopischke S."/>
            <person name="Kubo M."/>
            <person name="Kyozuka J."/>
            <person name="Lagercrantz U."/>
            <person name="Lin S."/>
            <person name="Lindquist E."/>
            <person name="Lipzen A."/>
            <person name="Lu C."/>
            <person name="Luna E."/>
            <person name="Martienssen R."/>
            <person name="Minamino N."/>
            <person name="Mizutani M."/>
            <person name="Mizutani M."/>
            <person name="Mochizuki N."/>
            <person name="Monte I."/>
            <person name="Mosher R."/>
            <person name="Nagasaki H."/>
            <person name="Nakagami H."/>
            <person name="Naramoto S."/>
            <person name="Nishitani K."/>
            <person name="Ohtani M."/>
            <person name="Okamoto T."/>
            <person name="Okumura M."/>
            <person name="Phillips J."/>
            <person name="Pollak B."/>
            <person name="Reinders A."/>
            <person name="Roevekamp M."/>
            <person name="Sano R."/>
            <person name="Sawa S."/>
            <person name="Schmid M."/>
            <person name="Shirakawa M."/>
            <person name="Solano R."/>
            <person name="Spunde A."/>
            <person name="Suetsugu N."/>
            <person name="Sugano S."/>
            <person name="Sugiyama A."/>
            <person name="Sun R."/>
            <person name="Suzuki Y."/>
            <person name="Takenaka M."/>
            <person name="Takezawa D."/>
            <person name="Tomogane H."/>
            <person name="Tsuzuki M."/>
            <person name="Ueda T."/>
            <person name="Umeda M."/>
            <person name="Ward J."/>
            <person name="Watanabe Y."/>
            <person name="Yazaki K."/>
            <person name="Yokoyama R."/>
            <person name="Yoshitake Y."/>
            <person name="Yotsui I."/>
            <person name="Zachgo S."/>
            <person name="Schmutz J."/>
        </authorList>
    </citation>
    <scope>NUCLEOTIDE SEQUENCE [LARGE SCALE GENOMIC DNA]</scope>
    <source>
        <strain evidence="2">cv. B-3</strain>
    </source>
</reference>
<dbReference type="Proteomes" id="UP000264353">
    <property type="component" value="Chromosome A3"/>
</dbReference>
<accession>A0A398A4J2</accession>
<gene>
    <name evidence="1" type="ORF">BRARA_C03861</name>
</gene>
<name>A0A398A4J2_BRACM</name>
<evidence type="ECO:0000313" key="1">
    <source>
        <dbReference type="EMBL" id="RID71948.1"/>
    </source>
</evidence>
<evidence type="ECO:0000313" key="2">
    <source>
        <dbReference type="Proteomes" id="UP000264353"/>
    </source>
</evidence>
<dbReference type="AlphaFoldDB" id="A0A398A4J2"/>